<dbReference type="EMBL" id="JAECSB010000085">
    <property type="protein sequence ID" value="MBH5146291.1"/>
    <property type="molecule type" value="Genomic_DNA"/>
</dbReference>
<evidence type="ECO:0000313" key="3">
    <source>
        <dbReference type="Proteomes" id="UP000627573"/>
    </source>
</evidence>
<dbReference type="Proteomes" id="UP000627573">
    <property type="component" value="Unassembled WGS sequence"/>
</dbReference>
<dbReference type="AlphaFoldDB" id="A0A8I1A377"/>
<accession>A0A8I1A377</accession>
<keyword evidence="3" id="KW-1185">Reference proteome</keyword>
<gene>
    <name evidence="2" type="ORF">I3517_27180</name>
</gene>
<dbReference type="Pfam" id="PF06114">
    <property type="entry name" value="Peptidase_M78"/>
    <property type="match status" value="1"/>
</dbReference>
<evidence type="ECO:0000313" key="2">
    <source>
        <dbReference type="EMBL" id="MBH5146291.1"/>
    </source>
</evidence>
<proteinExistence type="predicted"/>
<name>A0A8I1A377_RHOER</name>
<dbReference type="Gene3D" id="1.10.10.2910">
    <property type="match status" value="1"/>
</dbReference>
<evidence type="ECO:0000259" key="1">
    <source>
        <dbReference type="Pfam" id="PF06114"/>
    </source>
</evidence>
<protein>
    <submittedName>
        <fullName evidence="2">ImmA/IrrE family metallo-endopeptidase</fullName>
    </submittedName>
</protein>
<sequence length="145" mass="16691">MRELEDLAGANGIAILEGNLPAGERGRWYPGPRIIILQADMPTDWTITALSHELGHATHNHDMSTTDARIHSRQEREADEYAARLLIDPIVFEETERLYSSDTATLAHHLCVTPHLIRVWREMMLREKEGSKRWRLSSLTRQRRG</sequence>
<dbReference type="InterPro" id="IPR010359">
    <property type="entry name" value="IrrE_HExxH"/>
</dbReference>
<organism evidence="2 3">
    <name type="scientific">Rhodococcus erythropolis</name>
    <name type="common">Arthrobacter picolinophilus</name>
    <dbReference type="NCBI Taxonomy" id="1833"/>
    <lineage>
        <taxon>Bacteria</taxon>
        <taxon>Bacillati</taxon>
        <taxon>Actinomycetota</taxon>
        <taxon>Actinomycetes</taxon>
        <taxon>Mycobacteriales</taxon>
        <taxon>Nocardiaceae</taxon>
        <taxon>Rhodococcus</taxon>
        <taxon>Rhodococcus erythropolis group</taxon>
    </lineage>
</organism>
<reference evidence="2 3" key="1">
    <citation type="submission" date="2020-12" db="EMBL/GenBank/DDBJ databases">
        <title>Draft genome sequence of furan degrading bacterial strain FUR100.</title>
        <authorList>
            <person name="Woiski C."/>
        </authorList>
    </citation>
    <scope>NUCLEOTIDE SEQUENCE [LARGE SCALE GENOMIC DNA]</scope>
    <source>
        <strain evidence="2 3">FUR100</strain>
    </source>
</reference>
<dbReference type="RefSeq" id="WP_197941888.1">
    <property type="nucleotide sequence ID" value="NZ_JAECSB010000085.1"/>
</dbReference>
<feature type="domain" description="IrrE N-terminal-like" evidence="1">
    <location>
        <begin position="28"/>
        <end position="114"/>
    </location>
</feature>
<comment type="caution">
    <text evidence="2">The sequence shown here is derived from an EMBL/GenBank/DDBJ whole genome shotgun (WGS) entry which is preliminary data.</text>
</comment>